<evidence type="ECO:0000256" key="1">
    <source>
        <dbReference type="SAM" id="MobiDB-lite"/>
    </source>
</evidence>
<sequence>MDGIRPPTMACWVRIIQNRRGRAVFFLQRLRPIGTSCTGCCPPGPREGPHVQWPAHCPSMVWMDQGFAETRLRRLSFSDPSPLLSPLALRPLLSPLDGQTSCCPPGRGRRGPQGSSSGRWWSPDAADRALVPRFPLCRPRRLPSWFCSCTQTTDKRRSRLMQGPRWPDLTPSDTGSDTFHAMVPAEHPRG</sequence>
<keyword evidence="3" id="KW-1185">Reference proteome</keyword>
<organism evidence="2 3">
    <name type="scientific">Myotis myotis</name>
    <name type="common">Greater mouse-eared bat</name>
    <name type="synonym">Vespertilio myotis</name>
    <dbReference type="NCBI Taxonomy" id="51298"/>
    <lineage>
        <taxon>Eukaryota</taxon>
        <taxon>Metazoa</taxon>
        <taxon>Chordata</taxon>
        <taxon>Craniata</taxon>
        <taxon>Vertebrata</taxon>
        <taxon>Euteleostomi</taxon>
        <taxon>Mammalia</taxon>
        <taxon>Eutheria</taxon>
        <taxon>Laurasiatheria</taxon>
        <taxon>Chiroptera</taxon>
        <taxon>Yangochiroptera</taxon>
        <taxon>Vespertilionidae</taxon>
        <taxon>Myotis</taxon>
    </lineage>
</organism>
<feature type="region of interest" description="Disordered" evidence="1">
    <location>
        <begin position="157"/>
        <end position="190"/>
    </location>
</feature>
<feature type="compositionally biased region" description="Low complexity" evidence="1">
    <location>
        <begin position="112"/>
        <end position="122"/>
    </location>
</feature>
<evidence type="ECO:0000313" key="2">
    <source>
        <dbReference type="EMBL" id="KAF6290883.1"/>
    </source>
</evidence>
<feature type="region of interest" description="Disordered" evidence="1">
    <location>
        <begin position="100"/>
        <end position="122"/>
    </location>
</feature>
<protein>
    <submittedName>
        <fullName evidence="2">Uncharacterized protein</fullName>
    </submittedName>
</protein>
<gene>
    <name evidence="2" type="ORF">mMyoMyo1_009278</name>
</gene>
<accession>A0A7J7SRM6</accession>
<name>A0A7J7SRM6_MYOMY</name>
<reference evidence="2 3" key="1">
    <citation type="journal article" date="2020" name="Nature">
        <title>Six reference-quality genomes reveal evolution of bat adaptations.</title>
        <authorList>
            <person name="Jebb D."/>
            <person name="Huang Z."/>
            <person name="Pippel M."/>
            <person name="Hughes G.M."/>
            <person name="Lavrichenko K."/>
            <person name="Devanna P."/>
            <person name="Winkler S."/>
            <person name="Jermiin L.S."/>
            <person name="Skirmuntt E.C."/>
            <person name="Katzourakis A."/>
            <person name="Burkitt-Gray L."/>
            <person name="Ray D.A."/>
            <person name="Sullivan K.A.M."/>
            <person name="Roscito J.G."/>
            <person name="Kirilenko B.M."/>
            <person name="Davalos L.M."/>
            <person name="Corthals A.P."/>
            <person name="Power M.L."/>
            <person name="Jones G."/>
            <person name="Ransome R.D."/>
            <person name="Dechmann D.K.N."/>
            <person name="Locatelli A.G."/>
            <person name="Puechmaille S.J."/>
            <person name="Fedrigo O."/>
            <person name="Jarvis E.D."/>
            <person name="Hiller M."/>
            <person name="Vernes S.C."/>
            <person name="Myers E.W."/>
            <person name="Teeling E.C."/>
        </authorList>
    </citation>
    <scope>NUCLEOTIDE SEQUENCE [LARGE SCALE GENOMIC DNA]</scope>
    <source>
        <strain evidence="2">MMyoMyo1</strain>
        <tissue evidence="2">Flight muscle</tissue>
    </source>
</reference>
<proteinExistence type="predicted"/>
<comment type="caution">
    <text evidence="2">The sequence shown here is derived from an EMBL/GenBank/DDBJ whole genome shotgun (WGS) entry which is preliminary data.</text>
</comment>
<dbReference type="AlphaFoldDB" id="A0A7J7SRM6"/>
<evidence type="ECO:0000313" key="3">
    <source>
        <dbReference type="Proteomes" id="UP000527355"/>
    </source>
</evidence>
<dbReference type="Proteomes" id="UP000527355">
    <property type="component" value="Unassembled WGS sequence"/>
</dbReference>
<dbReference type="EMBL" id="JABWUV010000018">
    <property type="protein sequence ID" value="KAF6290883.1"/>
    <property type="molecule type" value="Genomic_DNA"/>
</dbReference>